<protein>
    <submittedName>
        <fullName evidence="3">SDR family oxidoreductase</fullName>
    </submittedName>
</protein>
<dbReference type="PRINTS" id="PR00080">
    <property type="entry name" value="SDRFAMILY"/>
</dbReference>
<dbReference type="PRINTS" id="PR00081">
    <property type="entry name" value="GDHRDH"/>
</dbReference>
<evidence type="ECO:0000256" key="2">
    <source>
        <dbReference type="RuleBase" id="RU000363"/>
    </source>
</evidence>
<evidence type="ECO:0000256" key="1">
    <source>
        <dbReference type="ARBA" id="ARBA00006484"/>
    </source>
</evidence>
<dbReference type="Gene3D" id="3.40.50.720">
    <property type="entry name" value="NAD(P)-binding Rossmann-like Domain"/>
    <property type="match status" value="1"/>
</dbReference>
<dbReference type="InterPro" id="IPR036291">
    <property type="entry name" value="NAD(P)-bd_dom_sf"/>
</dbReference>
<dbReference type="AlphaFoldDB" id="A0A844FYJ9"/>
<sequence length="246" mass="27072">MKTTKGMCKMSIEGKKIIITGGATGYGYGDARALKAAGGEVWIVGRRLERLRKAAEELGVRFIQGDITRGEDWDRIMETVGEVDILVNNAGVAVKVEPLLSFSDEEIFRSINGNLTGAILGCRRVAEKMVARKSGLIINVTSVCSHYGWPGFACYTAAKAGLDMFSRALYTELRPHNVRVTVLTPSWGATEFGIAAKLPPTEKELAAKMMSPDQMGELVRYICDFPEHLEFPEIMVQPLVQEIIPF</sequence>
<dbReference type="InterPro" id="IPR002347">
    <property type="entry name" value="SDR_fam"/>
</dbReference>
<dbReference type="CDD" id="cd05233">
    <property type="entry name" value="SDR_c"/>
    <property type="match status" value="1"/>
</dbReference>
<comment type="caution">
    <text evidence="3">The sequence shown here is derived from an EMBL/GenBank/DDBJ whole genome shotgun (WGS) entry which is preliminary data.</text>
</comment>
<name>A0A844FYJ9_9BACT</name>
<gene>
    <name evidence="3" type="ORF">FYJ85_00470</name>
</gene>
<dbReference type="InterPro" id="IPR050259">
    <property type="entry name" value="SDR"/>
</dbReference>
<dbReference type="SUPFAM" id="SSF51735">
    <property type="entry name" value="NAD(P)-binding Rossmann-fold domains"/>
    <property type="match status" value="1"/>
</dbReference>
<dbReference type="Proteomes" id="UP000435649">
    <property type="component" value="Unassembled WGS sequence"/>
</dbReference>
<dbReference type="PANTHER" id="PTHR42879:SF2">
    <property type="entry name" value="3-OXOACYL-[ACYL-CARRIER-PROTEIN] REDUCTASE FABG"/>
    <property type="match status" value="1"/>
</dbReference>
<reference evidence="3 4" key="1">
    <citation type="submission" date="2019-08" db="EMBL/GenBank/DDBJ databases">
        <title>In-depth cultivation of the pig gut microbiome towards novel bacterial diversity and tailored functional studies.</title>
        <authorList>
            <person name="Wylensek D."/>
            <person name="Hitch T.C.A."/>
            <person name="Clavel T."/>
        </authorList>
    </citation>
    <scope>NUCLEOTIDE SEQUENCE [LARGE SCALE GENOMIC DNA]</scope>
    <source>
        <strain evidence="3 4">BBE-744-WT-12</strain>
    </source>
</reference>
<keyword evidence="4" id="KW-1185">Reference proteome</keyword>
<evidence type="ECO:0000313" key="4">
    <source>
        <dbReference type="Proteomes" id="UP000435649"/>
    </source>
</evidence>
<comment type="similarity">
    <text evidence="1 2">Belongs to the short-chain dehydrogenases/reductases (SDR) family.</text>
</comment>
<dbReference type="EMBL" id="VUNS01000001">
    <property type="protein sequence ID" value="MST95521.1"/>
    <property type="molecule type" value="Genomic_DNA"/>
</dbReference>
<evidence type="ECO:0000313" key="3">
    <source>
        <dbReference type="EMBL" id="MST95521.1"/>
    </source>
</evidence>
<dbReference type="Pfam" id="PF00106">
    <property type="entry name" value="adh_short"/>
    <property type="match status" value="1"/>
</dbReference>
<proteinExistence type="inferred from homology"/>
<dbReference type="PANTHER" id="PTHR42879">
    <property type="entry name" value="3-OXOACYL-(ACYL-CARRIER-PROTEIN) REDUCTASE"/>
    <property type="match status" value="1"/>
</dbReference>
<organism evidence="3 4">
    <name type="scientific">Victivallis lenta</name>
    <dbReference type="NCBI Taxonomy" id="2606640"/>
    <lineage>
        <taxon>Bacteria</taxon>
        <taxon>Pseudomonadati</taxon>
        <taxon>Lentisphaerota</taxon>
        <taxon>Lentisphaeria</taxon>
        <taxon>Victivallales</taxon>
        <taxon>Victivallaceae</taxon>
        <taxon>Victivallis</taxon>
    </lineage>
</organism>
<accession>A0A844FYJ9</accession>